<feature type="signal peptide" evidence="1">
    <location>
        <begin position="1"/>
        <end position="26"/>
    </location>
</feature>
<keyword evidence="1" id="KW-0732">Signal</keyword>
<gene>
    <name evidence="2" type="ORF">FHU39_002362</name>
</gene>
<dbReference type="AlphaFoldDB" id="A0A839N3R2"/>
<evidence type="ECO:0000313" key="3">
    <source>
        <dbReference type="Proteomes" id="UP000559182"/>
    </source>
</evidence>
<comment type="caution">
    <text evidence="2">The sequence shown here is derived from an EMBL/GenBank/DDBJ whole genome shotgun (WGS) entry which is preliminary data.</text>
</comment>
<dbReference type="EMBL" id="JACHVQ010000001">
    <property type="protein sequence ID" value="MBB2892378.1"/>
    <property type="molecule type" value="Genomic_DNA"/>
</dbReference>
<evidence type="ECO:0008006" key="4">
    <source>
        <dbReference type="Google" id="ProtNLM"/>
    </source>
</evidence>
<evidence type="ECO:0000256" key="1">
    <source>
        <dbReference type="SAM" id="SignalP"/>
    </source>
</evidence>
<evidence type="ECO:0000313" key="2">
    <source>
        <dbReference type="EMBL" id="MBB2892378.1"/>
    </source>
</evidence>
<organism evidence="2 3">
    <name type="scientific">Flexivirga oryzae</name>
    <dbReference type="NCBI Taxonomy" id="1794944"/>
    <lineage>
        <taxon>Bacteria</taxon>
        <taxon>Bacillati</taxon>
        <taxon>Actinomycetota</taxon>
        <taxon>Actinomycetes</taxon>
        <taxon>Micrococcales</taxon>
        <taxon>Dermacoccaceae</taxon>
        <taxon>Flexivirga</taxon>
    </lineage>
</organism>
<keyword evidence="3" id="KW-1185">Reference proteome</keyword>
<dbReference type="Proteomes" id="UP000559182">
    <property type="component" value="Unassembled WGS sequence"/>
</dbReference>
<feature type="chain" id="PRO_5039519332" description="Secreted protein" evidence="1">
    <location>
        <begin position="27"/>
        <end position="145"/>
    </location>
</feature>
<reference evidence="2 3" key="1">
    <citation type="submission" date="2020-08" db="EMBL/GenBank/DDBJ databases">
        <title>Sequencing the genomes of 1000 actinobacteria strains.</title>
        <authorList>
            <person name="Klenk H.-P."/>
        </authorList>
    </citation>
    <scope>NUCLEOTIDE SEQUENCE [LARGE SCALE GENOMIC DNA]</scope>
    <source>
        <strain evidence="2 3">DSM 105369</strain>
    </source>
</reference>
<dbReference type="RefSeq" id="WP_183320530.1">
    <property type="nucleotide sequence ID" value="NZ_JACHVQ010000001.1"/>
</dbReference>
<protein>
    <recommendedName>
        <fullName evidence="4">Secreted protein</fullName>
    </recommendedName>
</protein>
<sequence>MKRTTVTVTIGALLIAGTAAVAPAQASALGRHAPSVVVPVAHVATTAHRAAATDEQRITTAILHSTLLGVVKPSNVAVSKIRFAGADRSWAGALATPKNGQTDPAQVLLQKTAGGWAVRDLGTFSVGCGIAPASVRTQLGLHGPC</sequence>
<proteinExistence type="predicted"/>
<accession>A0A839N3R2</accession>
<name>A0A839N3R2_9MICO</name>